<keyword evidence="4" id="KW-1185">Reference proteome</keyword>
<comment type="caution">
    <text evidence="3">The sequence shown here is derived from an EMBL/GenBank/DDBJ whole genome shotgun (WGS) entry which is preliminary data.</text>
</comment>
<dbReference type="PANTHER" id="PTHR37487">
    <property type="entry name" value="CHROMOSOME 1, WHOLE GENOME SHOTGUN SEQUENCE"/>
    <property type="match status" value="1"/>
</dbReference>
<feature type="chain" id="PRO_5041915768" evidence="2">
    <location>
        <begin position="18"/>
        <end position="219"/>
    </location>
</feature>
<feature type="signal peptide" evidence="2">
    <location>
        <begin position="1"/>
        <end position="17"/>
    </location>
</feature>
<evidence type="ECO:0000256" key="2">
    <source>
        <dbReference type="SAM" id="SignalP"/>
    </source>
</evidence>
<reference evidence="3" key="1">
    <citation type="submission" date="2023-03" db="EMBL/GenBank/DDBJ databases">
        <title>Massive genome expansion in bonnet fungi (Mycena s.s.) driven by repeated elements and novel gene families across ecological guilds.</title>
        <authorList>
            <consortium name="Lawrence Berkeley National Laboratory"/>
            <person name="Harder C.B."/>
            <person name="Miyauchi S."/>
            <person name="Viragh M."/>
            <person name="Kuo A."/>
            <person name="Thoen E."/>
            <person name="Andreopoulos B."/>
            <person name="Lu D."/>
            <person name="Skrede I."/>
            <person name="Drula E."/>
            <person name="Henrissat B."/>
            <person name="Morin E."/>
            <person name="Kohler A."/>
            <person name="Barry K."/>
            <person name="LaButti K."/>
            <person name="Morin E."/>
            <person name="Salamov A."/>
            <person name="Lipzen A."/>
            <person name="Mereny Z."/>
            <person name="Hegedus B."/>
            <person name="Baldrian P."/>
            <person name="Stursova M."/>
            <person name="Weitz H."/>
            <person name="Taylor A."/>
            <person name="Grigoriev I.V."/>
            <person name="Nagy L.G."/>
            <person name="Martin F."/>
            <person name="Kauserud H."/>
        </authorList>
    </citation>
    <scope>NUCLEOTIDE SEQUENCE</scope>
    <source>
        <strain evidence="3">CBHHK002</strain>
    </source>
</reference>
<evidence type="ECO:0000256" key="1">
    <source>
        <dbReference type="SAM" id="MobiDB-lite"/>
    </source>
</evidence>
<evidence type="ECO:0000313" key="4">
    <source>
        <dbReference type="Proteomes" id="UP001218218"/>
    </source>
</evidence>
<protein>
    <submittedName>
        <fullName evidence="3">Uncharacterized protein</fullName>
    </submittedName>
</protein>
<dbReference type="EMBL" id="JARIHO010000001">
    <property type="protein sequence ID" value="KAJ7369007.1"/>
    <property type="molecule type" value="Genomic_DNA"/>
</dbReference>
<accession>A0AAD7F4X4</accession>
<keyword evidence="2" id="KW-0732">Signal</keyword>
<dbReference type="Proteomes" id="UP001218218">
    <property type="component" value="Unassembled WGS sequence"/>
</dbReference>
<evidence type="ECO:0000313" key="3">
    <source>
        <dbReference type="EMBL" id="KAJ7369007.1"/>
    </source>
</evidence>
<sequence>MKSTLVVLASIVGFAASQLTIITPPPPVQCQPSLLSWSGGSPPYIVSVVDTANPDPPVIQWTDLTNSSITWVATTPPGTSLLFTIKDVTGTSQNSAVVIEAQGGSTSCLSTSSSGTVSASASTSASASGSQTSKPVSTSTSVSVSKTTSTSAVVSTPPATTPSPSSTAPLSNSRSSVSVSGTPASSSPSTSTTPGAAVRQGVPGAAAAAMLGLVLAALF</sequence>
<dbReference type="AlphaFoldDB" id="A0AAD7F4X4"/>
<proteinExistence type="predicted"/>
<organism evidence="3 4">
    <name type="scientific">Mycena albidolilacea</name>
    <dbReference type="NCBI Taxonomy" id="1033008"/>
    <lineage>
        <taxon>Eukaryota</taxon>
        <taxon>Fungi</taxon>
        <taxon>Dikarya</taxon>
        <taxon>Basidiomycota</taxon>
        <taxon>Agaricomycotina</taxon>
        <taxon>Agaricomycetes</taxon>
        <taxon>Agaricomycetidae</taxon>
        <taxon>Agaricales</taxon>
        <taxon>Marasmiineae</taxon>
        <taxon>Mycenaceae</taxon>
        <taxon>Mycena</taxon>
    </lineage>
</organism>
<dbReference type="PANTHER" id="PTHR37487:SF2">
    <property type="entry name" value="EXPRESSED PROTEIN"/>
    <property type="match status" value="1"/>
</dbReference>
<feature type="region of interest" description="Disordered" evidence="1">
    <location>
        <begin position="119"/>
        <end position="197"/>
    </location>
</feature>
<name>A0AAD7F4X4_9AGAR</name>
<gene>
    <name evidence="3" type="ORF">DFH08DRAFT_832948</name>
</gene>